<keyword evidence="10" id="KW-1003">Cell membrane</keyword>
<keyword evidence="9 10" id="KW-0472">Membrane</keyword>
<feature type="topological domain" description="Periplasmic" evidence="10">
    <location>
        <begin position="31"/>
        <end position="189"/>
    </location>
</feature>
<evidence type="ECO:0000256" key="5">
    <source>
        <dbReference type="ARBA" id="ARBA00022692"/>
    </source>
</evidence>
<organism evidence="11 12">
    <name type="scientific">Kordiimonas lacus</name>
    <dbReference type="NCBI Taxonomy" id="637679"/>
    <lineage>
        <taxon>Bacteria</taxon>
        <taxon>Pseudomonadati</taxon>
        <taxon>Pseudomonadota</taxon>
        <taxon>Alphaproteobacteria</taxon>
        <taxon>Kordiimonadales</taxon>
        <taxon>Kordiimonadaceae</taxon>
        <taxon>Kordiimonas</taxon>
    </lineage>
</organism>
<sequence length="189" mass="20917">MTAAAANKNTRVAMMVCLLVVGMVGLSYAAVPLYNLFCKVTGYGGTTQVAEVASGAVIDREMDVRFNASVHRDMPWDFKPVQVHQTLKIGEQGIAHYEAYNPTGQTIVGTATYNVTPHKAGEYFAKIDCFCFTEQELKPGERVDMPVVYFIDPLIAEDPNLDDVSEVTLSYTFFVMEDETARVRAEQGR</sequence>
<evidence type="ECO:0000256" key="4">
    <source>
        <dbReference type="ARBA" id="ARBA00015384"/>
    </source>
</evidence>
<keyword evidence="5 10" id="KW-0812">Transmembrane</keyword>
<dbReference type="Proteomes" id="UP000183685">
    <property type="component" value="Unassembled WGS sequence"/>
</dbReference>
<evidence type="ECO:0000256" key="3">
    <source>
        <dbReference type="ARBA" id="ARBA00009620"/>
    </source>
</evidence>
<keyword evidence="7 10" id="KW-1133">Transmembrane helix</keyword>
<dbReference type="EMBL" id="FNAK01000005">
    <property type="protein sequence ID" value="SDE22134.1"/>
    <property type="molecule type" value="Genomic_DNA"/>
</dbReference>
<gene>
    <name evidence="10" type="primary">ctaG</name>
    <name evidence="11" type="ORF">SAMN04488071_2365</name>
</gene>
<keyword evidence="6 10" id="KW-0735">Signal-anchor</keyword>
<feature type="topological domain" description="Cytoplasmic" evidence="10">
    <location>
        <begin position="1"/>
        <end position="8"/>
    </location>
</feature>
<dbReference type="InterPro" id="IPR023471">
    <property type="entry name" value="CtaG/Cox11_dom_sf"/>
</dbReference>
<reference evidence="11 12" key="1">
    <citation type="submission" date="2016-10" db="EMBL/GenBank/DDBJ databases">
        <authorList>
            <person name="de Groot N.N."/>
        </authorList>
    </citation>
    <scope>NUCLEOTIDE SEQUENCE [LARGE SCALE GENOMIC DNA]</scope>
    <source>
        <strain evidence="11 12">CGMCC 1.9109</strain>
    </source>
</reference>
<dbReference type="GO" id="GO:0005886">
    <property type="term" value="C:plasma membrane"/>
    <property type="evidence" value="ECO:0007669"/>
    <property type="project" value="UniProtKB-SubCell"/>
</dbReference>
<dbReference type="STRING" id="637679.GCA_001550055_03531"/>
<dbReference type="FunFam" id="2.60.370.10:FF:000001">
    <property type="entry name" value="COX11 cytochrome c oxidase assembly homolog"/>
    <property type="match status" value="1"/>
</dbReference>
<evidence type="ECO:0000256" key="6">
    <source>
        <dbReference type="ARBA" id="ARBA00022968"/>
    </source>
</evidence>
<evidence type="ECO:0000313" key="11">
    <source>
        <dbReference type="EMBL" id="SDE22134.1"/>
    </source>
</evidence>
<comment type="subcellular location">
    <subcellularLocation>
        <location evidence="2 10">Cell inner membrane</location>
        <topology evidence="2 10">Single-pass type II membrane protein</topology>
        <orientation evidence="2 10">Periplasmic side</orientation>
    </subcellularLocation>
</comment>
<dbReference type="PANTHER" id="PTHR21320:SF3">
    <property type="entry name" value="CYTOCHROME C OXIDASE ASSEMBLY PROTEIN COX11, MITOCHONDRIAL-RELATED"/>
    <property type="match status" value="1"/>
</dbReference>
<keyword evidence="12" id="KW-1185">Reference proteome</keyword>
<evidence type="ECO:0000256" key="1">
    <source>
        <dbReference type="ARBA" id="ARBA00004007"/>
    </source>
</evidence>
<evidence type="ECO:0000256" key="7">
    <source>
        <dbReference type="ARBA" id="ARBA00022989"/>
    </source>
</evidence>
<dbReference type="InterPro" id="IPR007533">
    <property type="entry name" value="Cyt_c_oxidase_assmbl_CtaG"/>
</dbReference>
<dbReference type="GO" id="GO:0005507">
    <property type="term" value="F:copper ion binding"/>
    <property type="evidence" value="ECO:0007669"/>
    <property type="project" value="InterPro"/>
</dbReference>
<comment type="similarity">
    <text evidence="3 10">Belongs to the COX11/CtaG family.</text>
</comment>
<dbReference type="SUPFAM" id="SSF110111">
    <property type="entry name" value="Ctag/Cox11"/>
    <property type="match status" value="1"/>
</dbReference>
<dbReference type="NCBIfam" id="NF003465">
    <property type="entry name" value="PRK05089.1"/>
    <property type="match status" value="1"/>
</dbReference>
<evidence type="ECO:0000256" key="8">
    <source>
        <dbReference type="ARBA" id="ARBA00023008"/>
    </source>
</evidence>
<evidence type="ECO:0000313" key="12">
    <source>
        <dbReference type="Proteomes" id="UP000183685"/>
    </source>
</evidence>
<dbReference type="Gene3D" id="2.60.370.10">
    <property type="entry name" value="Ctag/Cox11"/>
    <property type="match status" value="1"/>
</dbReference>
<name>A0A1G7B4U1_9PROT</name>
<dbReference type="Pfam" id="PF04442">
    <property type="entry name" value="CtaG_Cox11"/>
    <property type="match status" value="1"/>
</dbReference>
<evidence type="ECO:0000256" key="9">
    <source>
        <dbReference type="ARBA" id="ARBA00023136"/>
    </source>
</evidence>
<dbReference type="GO" id="GO:0008535">
    <property type="term" value="P:respiratory chain complex IV assembly"/>
    <property type="evidence" value="ECO:0007669"/>
    <property type="project" value="UniProtKB-UniRule"/>
</dbReference>
<dbReference type="RefSeq" id="WP_241493425.1">
    <property type="nucleotide sequence ID" value="NZ_FNAK01000005.1"/>
</dbReference>
<comment type="function">
    <text evidence="1 10">Exerts its effect at some terminal stage of cytochrome c oxidase synthesis, probably by being involved in the insertion of the copper B into subunit I.</text>
</comment>
<evidence type="ECO:0000256" key="2">
    <source>
        <dbReference type="ARBA" id="ARBA00004382"/>
    </source>
</evidence>
<accession>A0A1G7B4U1</accession>
<dbReference type="AlphaFoldDB" id="A0A1G7B4U1"/>
<protein>
    <recommendedName>
        <fullName evidence="4 10">Cytochrome c oxidase assembly protein CtaG</fullName>
    </recommendedName>
</protein>
<dbReference type="PANTHER" id="PTHR21320">
    <property type="entry name" value="CYTOCHROME C OXIDASE ASSEMBLY PROTEIN COX11-RELATED"/>
    <property type="match status" value="1"/>
</dbReference>
<dbReference type="PIRSF" id="PIRSF005413">
    <property type="entry name" value="COX11"/>
    <property type="match status" value="1"/>
</dbReference>
<keyword evidence="10" id="KW-0997">Cell inner membrane</keyword>
<evidence type="ECO:0000256" key="10">
    <source>
        <dbReference type="HAMAP-Rule" id="MF_00155"/>
    </source>
</evidence>
<keyword evidence="8 10" id="KW-0186">Copper</keyword>
<dbReference type="HAMAP" id="MF_00155">
    <property type="entry name" value="CtaG"/>
    <property type="match status" value="1"/>
</dbReference>
<proteinExistence type="inferred from homology"/>